<reference evidence="9" key="1">
    <citation type="submission" date="2023-11" db="EMBL/GenBank/DDBJ databases">
        <title>Genome assemblies of two species of porcelain crab, Petrolisthes cinctipes and Petrolisthes manimaculis (Anomura: Porcellanidae).</title>
        <authorList>
            <person name="Angst P."/>
        </authorList>
    </citation>
    <scope>NUCLEOTIDE SEQUENCE</scope>
    <source>
        <strain evidence="9">PB745_02</strain>
        <tissue evidence="9">Gill</tissue>
    </source>
</reference>
<keyword evidence="4 6" id="KW-0479">Metal-binding</keyword>
<dbReference type="InterPro" id="IPR036511">
    <property type="entry name" value="TGT-like_sf"/>
</dbReference>
<feature type="domain" description="tRNA-guanine(15) transglycosylase-like" evidence="8">
    <location>
        <begin position="33"/>
        <end position="387"/>
    </location>
</feature>
<dbReference type="GO" id="GO:0008479">
    <property type="term" value="F:tRNA-guanosine(34) queuine transglycosylase activity"/>
    <property type="evidence" value="ECO:0007669"/>
    <property type="project" value="UniProtKB-UniRule"/>
</dbReference>
<keyword evidence="1 6" id="KW-0328">Glycosyltransferase</keyword>
<keyword evidence="2 6" id="KW-0808">Transferase</keyword>
<feature type="active site" description="Proton acceptor" evidence="6">
    <location>
        <position position="111"/>
    </location>
</feature>
<feature type="binding site" evidence="6">
    <location>
        <position position="324"/>
    </location>
    <ligand>
        <name>Zn(2+)</name>
        <dbReference type="ChEBI" id="CHEBI:29105"/>
    </ligand>
</feature>
<feature type="binding site" evidence="6">
    <location>
        <position position="329"/>
    </location>
    <ligand>
        <name>Zn(2+)</name>
        <dbReference type="ChEBI" id="CHEBI:29105"/>
    </ligand>
</feature>
<dbReference type="Gene3D" id="3.20.20.105">
    <property type="entry name" value="Queuine tRNA-ribosyltransferase-like"/>
    <property type="match status" value="1"/>
</dbReference>
<dbReference type="PANTHER" id="PTHR43530">
    <property type="entry name" value="QUEUINE TRNA-RIBOSYLTRANSFERASE CATALYTIC SUBUNIT 1"/>
    <property type="match status" value="1"/>
</dbReference>
<comment type="catalytic activity">
    <reaction evidence="6">
        <text>guanosine(34) in tRNA + queuine = queuosine(34) in tRNA + guanine</text>
        <dbReference type="Rhea" id="RHEA:16633"/>
        <dbReference type="Rhea" id="RHEA-COMP:10341"/>
        <dbReference type="Rhea" id="RHEA-COMP:18571"/>
        <dbReference type="ChEBI" id="CHEBI:16235"/>
        <dbReference type="ChEBI" id="CHEBI:17433"/>
        <dbReference type="ChEBI" id="CHEBI:74269"/>
        <dbReference type="ChEBI" id="CHEBI:194431"/>
        <dbReference type="EC" id="2.4.2.64"/>
    </reaction>
</comment>
<dbReference type="InterPro" id="IPR002616">
    <property type="entry name" value="tRNA_ribo_trans-like"/>
</dbReference>
<protein>
    <recommendedName>
        <fullName evidence="6">Queuine tRNA-ribosyltransferase catalytic subunit 1</fullName>
        <ecNumber evidence="6">2.4.2.64</ecNumber>
    </recommendedName>
    <alternativeName>
        <fullName evidence="6">Guanine insertion enzyme</fullName>
    </alternativeName>
    <alternativeName>
        <fullName evidence="6">tRNA-guanine transglycosylase</fullName>
    </alternativeName>
</protein>
<keyword evidence="10" id="KW-1185">Reference proteome</keyword>
<sequence length="673" mass="74358">MAGTASTAASTFLHSSSSPALKFRVVAQCSVSRARASVMTLPHHTVHLPTFMPVGTQGTMKGLLPQQVKEAGAEIILGNTYHLGTRPGKESMKAFGGLHQLMGWDRALLTDSGGFQMVSLSALSKVTEEGVKFQSPYDGTEILLTPEESIAIQNAIGADIMMQLDDVVDVMEKDYDRFKIATHRTTRWLDRCIEANKNPQRQNLFPIVQGGLHPDLRATSLDQLIARDAPGYAIGGLSGGEAKDQFWRVILQCTGRLPPSKPRYCMGVGFAVDLVVCCALGADMYDCVFPTRTARFGCALIHGGQLNLKNREFAVDFRPIDDTCSCSTCTHYTRAYIHTIVTKYPVACHLLSVHNVAYQMRLMDNIRSSIIEDNFPTFVQDFMAGYYKDRDYPTWLTDALAAVNIHLKKANIHNQEGVPTSAVSNREGNINQETQKSDKGTDQRSDNEEREVIKTKIGAEALEDDELDENDIIKGHFWDHNSRILKLKQVGYKDAILDDYPDQEKAGQAAGWRAALVSSHSKTNLVLTLSQLTGALMALKVKQSLTQDQDKEVRELLKEVEQKVKMASQSDSPYLLTFMKQEIGEAFEKEIEEINTSHTEVNMESGLISSTVSDGAFSPVSTNTAATTMTIQNQSLESEANSISVLQNRVQTLYQSCGLDTTQLLTTVFHSSH</sequence>
<dbReference type="Pfam" id="PF01702">
    <property type="entry name" value="TGT"/>
    <property type="match status" value="1"/>
</dbReference>
<evidence type="ECO:0000256" key="5">
    <source>
        <dbReference type="ARBA" id="ARBA00022833"/>
    </source>
</evidence>
<keyword evidence="3 6" id="KW-0819">tRNA processing</keyword>
<comment type="caution">
    <text evidence="9">The sequence shown here is derived from an EMBL/GenBank/DDBJ whole genome shotgun (WGS) entry which is preliminary data.</text>
</comment>
<comment type="subcellular location">
    <subcellularLocation>
        <location evidence="6">Cytoplasm</location>
    </subcellularLocation>
</comment>
<dbReference type="EMBL" id="JAWZYT010003236">
    <property type="protein sequence ID" value="KAK4299444.1"/>
    <property type="molecule type" value="Genomic_DNA"/>
</dbReference>
<gene>
    <name evidence="9" type="ORF">Pmani_028273</name>
</gene>
<feature type="binding site" evidence="6">
    <location>
        <position position="165"/>
    </location>
    <ligand>
        <name>substrate</name>
    </ligand>
</feature>
<evidence type="ECO:0000256" key="2">
    <source>
        <dbReference type="ARBA" id="ARBA00022679"/>
    </source>
</evidence>
<dbReference type="GO" id="GO:0006400">
    <property type="term" value="P:tRNA modification"/>
    <property type="evidence" value="ECO:0007669"/>
    <property type="project" value="InterPro"/>
</dbReference>
<feature type="region of interest" description="Disordered" evidence="7">
    <location>
        <begin position="416"/>
        <end position="450"/>
    </location>
</feature>
<proteinExistence type="inferred from homology"/>
<evidence type="ECO:0000256" key="4">
    <source>
        <dbReference type="ARBA" id="ARBA00022723"/>
    </source>
</evidence>
<feature type="binding site" evidence="6">
    <location>
        <position position="236"/>
    </location>
    <ligand>
        <name>substrate</name>
    </ligand>
</feature>
<dbReference type="NCBIfam" id="TIGR00430">
    <property type="entry name" value="Q_tRNA_tgt"/>
    <property type="match status" value="1"/>
</dbReference>
<evidence type="ECO:0000256" key="3">
    <source>
        <dbReference type="ARBA" id="ARBA00022694"/>
    </source>
</evidence>
<dbReference type="InterPro" id="IPR004803">
    <property type="entry name" value="TGT"/>
</dbReference>
<feature type="binding site" evidence="6">
    <location>
        <position position="326"/>
    </location>
    <ligand>
        <name>Zn(2+)</name>
        <dbReference type="ChEBI" id="CHEBI:29105"/>
    </ligand>
</feature>
<organism evidence="9 10">
    <name type="scientific">Petrolisthes manimaculis</name>
    <dbReference type="NCBI Taxonomy" id="1843537"/>
    <lineage>
        <taxon>Eukaryota</taxon>
        <taxon>Metazoa</taxon>
        <taxon>Ecdysozoa</taxon>
        <taxon>Arthropoda</taxon>
        <taxon>Crustacea</taxon>
        <taxon>Multicrustacea</taxon>
        <taxon>Malacostraca</taxon>
        <taxon>Eumalacostraca</taxon>
        <taxon>Eucarida</taxon>
        <taxon>Decapoda</taxon>
        <taxon>Pleocyemata</taxon>
        <taxon>Anomura</taxon>
        <taxon>Galatheoidea</taxon>
        <taxon>Porcellanidae</taxon>
        <taxon>Petrolisthes</taxon>
    </lineage>
</organism>
<keyword evidence="6" id="KW-0963">Cytoplasm</keyword>
<dbReference type="EC" id="2.4.2.64" evidence="6"/>
<evidence type="ECO:0000313" key="9">
    <source>
        <dbReference type="EMBL" id="KAK4299444.1"/>
    </source>
</evidence>
<evidence type="ECO:0000256" key="6">
    <source>
        <dbReference type="HAMAP-Rule" id="MF_03218"/>
    </source>
</evidence>
<feature type="binding site" evidence="6">
    <location>
        <begin position="111"/>
        <end position="115"/>
    </location>
    <ligand>
        <name>substrate</name>
    </ligand>
</feature>
<evidence type="ECO:0000259" key="8">
    <source>
        <dbReference type="Pfam" id="PF01702"/>
    </source>
</evidence>
<dbReference type="AlphaFoldDB" id="A0AAE1P1T5"/>
<comment type="cofactor">
    <cofactor evidence="6">
        <name>Zn(2+)</name>
        <dbReference type="ChEBI" id="CHEBI:29105"/>
    </cofactor>
</comment>
<feature type="region of interest" description="RNA binding; important for wobble base 34 recognition" evidence="6">
    <location>
        <begin position="291"/>
        <end position="295"/>
    </location>
</feature>
<keyword evidence="5 6" id="KW-0862">Zinc</keyword>
<evidence type="ECO:0000256" key="1">
    <source>
        <dbReference type="ARBA" id="ARBA00022676"/>
    </source>
</evidence>
<feature type="region of interest" description="RNA binding" evidence="6">
    <location>
        <begin position="267"/>
        <end position="273"/>
    </location>
</feature>
<feature type="compositionally biased region" description="Basic and acidic residues" evidence="7">
    <location>
        <begin position="435"/>
        <end position="450"/>
    </location>
</feature>
<feature type="compositionally biased region" description="Polar residues" evidence="7">
    <location>
        <begin position="416"/>
        <end position="434"/>
    </location>
</feature>
<feature type="binding site" evidence="6">
    <location>
        <position position="354"/>
    </location>
    <ligand>
        <name>Zn(2+)</name>
        <dbReference type="ChEBI" id="CHEBI:29105"/>
    </ligand>
</feature>
<dbReference type="HAMAP" id="MF_00168">
    <property type="entry name" value="Q_tRNA_Tgt"/>
    <property type="match status" value="1"/>
</dbReference>
<feature type="active site" description="Nucleophile" evidence="6">
    <location>
        <position position="286"/>
    </location>
</feature>
<dbReference type="Proteomes" id="UP001292094">
    <property type="component" value="Unassembled WGS sequence"/>
</dbReference>
<evidence type="ECO:0000313" key="10">
    <source>
        <dbReference type="Proteomes" id="UP001292094"/>
    </source>
</evidence>
<name>A0AAE1P1T5_9EUCA</name>
<comment type="subunit">
    <text evidence="6">Heterodimer of a catalytic subunit and an accessory subunit.</text>
</comment>
<dbReference type="GO" id="GO:0046872">
    <property type="term" value="F:metal ion binding"/>
    <property type="evidence" value="ECO:0007669"/>
    <property type="project" value="UniProtKB-KW"/>
</dbReference>
<accession>A0AAE1P1T5</accession>
<dbReference type="SUPFAM" id="SSF51713">
    <property type="entry name" value="tRNA-guanine transglycosylase"/>
    <property type="match status" value="1"/>
</dbReference>
<evidence type="ECO:0000256" key="7">
    <source>
        <dbReference type="SAM" id="MobiDB-lite"/>
    </source>
</evidence>
<comment type="function">
    <text evidence="6">Catalytic subunit of the queuine tRNA-ribosyltransferase (TGT) that catalyzes the base-exchange of a guanine (G) residue with queuine (Q) at position 34 (anticodon wobble position) in tRNAs with GU(N) anticodons (tRNA-Asp, -Asn, -His and -Tyr), resulting in the hypermodified nucleoside queuosine (7-(((4,5-cis-dihydroxy-2-cyclopenten-1-yl)amino)methyl)-7-deazaguanosine). Catalysis occurs through a double-displacement mechanism. The nucleophile active site attacks the C1' of nucleotide 34 to detach the guanine base from the RNA, forming a covalent enzyme-RNA intermediate. The proton acceptor active site deprotonates the incoming queuine, allowing a nucleophilic attack on the C1' of the ribose to form the product.</text>
</comment>
<dbReference type="GO" id="GO:0005829">
    <property type="term" value="C:cytosol"/>
    <property type="evidence" value="ECO:0007669"/>
    <property type="project" value="TreeGrafter"/>
</dbReference>
<dbReference type="NCBIfam" id="TIGR00449">
    <property type="entry name" value="tgt_general"/>
    <property type="match status" value="1"/>
</dbReference>
<comment type="similarity">
    <text evidence="6">Belongs to the queuine tRNA-ribosyltransferase family.</text>
</comment>
<dbReference type="PANTHER" id="PTHR43530:SF1">
    <property type="entry name" value="QUEUINE TRNA-RIBOSYLTRANSFERASE CATALYTIC SUBUNIT 1"/>
    <property type="match status" value="1"/>
</dbReference>
<feature type="binding site" evidence="6">
    <location>
        <position position="209"/>
    </location>
    <ligand>
        <name>substrate</name>
    </ligand>
</feature>